<protein>
    <submittedName>
        <fullName evidence="2">HNH endonuclease</fullName>
    </submittedName>
</protein>
<evidence type="ECO:0000259" key="1">
    <source>
        <dbReference type="Pfam" id="PF07510"/>
    </source>
</evidence>
<feature type="domain" description="GmrSD restriction endonucleases C-terminal" evidence="1">
    <location>
        <begin position="78"/>
        <end position="211"/>
    </location>
</feature>
<dbReference type="PANTHER" id="PTHR35149">
    <property type="entry name" value="SLL5132 PROTEIN"/>
    <property type="match status" value="1"/>
</dbReference>
<accession>A0A5B8NU38</accession>
<dbReference type="GO" id="GO:0004519">
    <property type="term" value="F:endonuclease activity"/>
    <property type="evidence" value="ECO:0007669"/>
    <property type="project" value="UniProtKB-KW"/>
</dbReference>
<dbReference type="OrthoDB" id="9798761at2"/>
<keyword evidence="2" id="KW-0255">Endonuclease</keyword>
<sequence length="219" mass="26311">MFLLNIYDQYEDNKISLDKFLKILQYLESYFVRRLFVSITTKNLGSIFTKLYSQIKNYDDIVEGLHITLSEFEGNKRWPDDEEFRKHFVKFNLYNQNQRDRTKLILESLESWNNKEEVNPNNLTIEHIMPQKLNKPWEKMLGNNYDSIHKKCLHTVGNLTLTAYNSELSDKAFQDKKELLIRSNISLNRYFQNVSVWNEQEIQRRAHNLADKAVKIWPR</sequence>
<gene>
    <name evidence="2" type="ORF">FRE64_15770</name>
</gene>
<keyword evidence="2" id="KW-0378">Hydrolase</keyword>
<keyword evidence="3" id="KW-1185">Reference proteome</keyword>
<evidence type="ECO:0000313" key="3">
    <source>
        <dbReference type="Proteomes" id="UP000318453"/>
    </source>
</evidence>
<evidence type="ECO:0000313" key="2">
    <source>
        <dbReference type="EMBL" id="QDZ41560.1"/>
    </source>
</evidence>
<dbReference type="EMBL" id="CP042326">
    <property type="protein sequence ID" value="QDZ41560.1"/>
    <property type="molecule type" value="Genomic_DNA"/>
</dbReference>
<reference evidence="2 3" key="1">
    <citation type="submission" date="2019-08" db="EMBL/GenBank/DDBJ databases">
        <title>Carotenoids and Carotenoid Binding Proteins in the Halophilic Cyanobacterium Euhalothece sp. ZM00.</title>
        <authorList>
            <person name="Cho S.M."/>
            <person name="Song J.Y."/>
            <person name="Park Y.-I."/>
        </authorList>
    </citation>
    <scope>NUCLEOTIDE SEQUENCE [LARGE SCALE GENOMIC DNA]</scope>
    <source>
        <strain evidence="2 3">Z-M001</strain>
    </source>
</reference>
<dbReference type="RefSeq" id="WP_146297399.1">
    <property type="nucleotide sequence ID" value="NZ_CP042326.1"/>
</dbReference>
<dbReference type="InterPro" id="IPR011089">
    <property type="entry name" value="GmrSD_C"/>
</dbReference>
<keyword evidence="2" id="KW-0540">Nuclease</keyword>
<dbReference type="AlphaFoldDB" id="A0A5B8NU38"/>
<dbReference type="Proteomes" id="UP000318453">
    <property type="component" value="Chromosome"/>
</dbReference>
<dbReference type="KEGG" id="enn:FRE64_15770"/>
<dbReference type="Pfam" id="PF07510">
    <property type="entry name" value="GmrSD_C"/>
    <property type="match status" value="1"/>
</dbReference>
<organism evidence="2 3">
    <name type="scientific">Euhalothece natronophila Z-M001</name>
    <dbReference type="NCBI Taxonomy" id="522448"/>
    <lineage>
        <taxon>Bacteria</taxon>
        <taxon>Bacillati</taxon>
        <taxon>Cyanobacteriota</taxon>
        <taxon>Cyanophyceae</taxon>
        <taxon>Oscillatoriophycideae</taxon>
        <taxon>Chroococcales</taxon>
        <taxon>Halothecacae</taxon>
        <taxon>Halothece cluster</taxon>
        <taxon>Euhalothece</taxon>
    </lineage>
</organism>
<proteinExistence type="predicted"/>
<name>A0A5B8NU38_9CHRO</name>
<dbReference type="PANTHER" id="PTHR35149:SF2">
    <property type="entry name" value="DUF262 DOMAIN-CONTAINING PROTEIN"/>
    <property type="match status" value="1"/>
</dbReference>